<dbReference type="eggNOG" id="ENOG502S4Z8">
    <property type="taxonomic scope" value="Eukaryota"/>
</dbReference>
<keyword evidence="3" id="KW-1185">Reference proteome</keyword>
<dbReference type="EMBL" id="CH991548">
    <property type="protein sequence ID" value="EDQ90159.1"/>
    <property type="molecule type" value="Genomic_DNA"/>
</dbReference>
<dbReference type="InterPro" id="IPR008928">
    <property type="entry name" value="6-hairpin_glycosidase_sf"/>
</dbReference>
<dbReference type="SUPFAM" id="SSF48208">
    <property type="entry name" value="Six-hairpin glycosidases"/>
    <property type="match status" value="1"/>
</dbReference>
<dbReference type="PANTHER" id="PTHR47791">
    <property type="entry name" value="MEIOTICALLY UP-REGULATED GENE 191 PROTEIN"/>
    <property type="match status" value="1"/>
</dbReference>
<evidence type="ECO:0000313" key="3">
    <source>
        <dbReference type="Proteomes" id="UP000001357"/>
    </source>
</evidence>
<dbReference type="GeneID" id="5890331"/>
<proteinExistence type="predicted"/>
<dbReference type="GO" id="GO:0005975">
    <property type="term" value="P:carbohydrate metabolic process"/>
    <property type="evidence" value="ECO:0007669"/>
    <property type="project" value="InterPro"/>
</dbReference>
<evidence type="ECO:0000256" key="1">
    <source>
        <dbReference type="SAM" id="SignalP"/>
    </source>
</evidence>
<protein>
    <recommendedName>
        <fullName evidence="4">Mannan endo-1,6-alpha-mannosidase</fullName>
    </recommendedName>
</protein>
<name>A9UX57_MONBE</name>
<dbReference type="RefSeq" id="XP_001744926.1">
    <property type="nucleotide sequence ID" value="XM_001744874.1"/>
</dbReference>
<dbReference type="Gene3D" id="1.50.10.20">
    <property type="match status" value="1"/>
</dbReference>
<dbReference type="KEGG" id="mbr:MONBRDRAFT_24681"/>
<dbReference type="InterPro" id="IPR053169">
    <property type="entry name" value="MUG_Protein"/>
</dbReference>
<reference evidence="2 3" key="1">
    <citation type="journal article" date="2008" name="Nature">
        <title>The genome of the choanoflagellate Monosiga brevicollis and the origin of metazoans.</title>
        <authorList>
            <consortium name="JGI Sequencing"/>
            <person name="King N."/>
            <person name="Westbrook M.J."/>
            <person name="Young S.L."/>
            <person name="Kuo A."/>
            <person name="Abedin M."/>
            <person name="Chapman J."/>
            <person name="Fairclough S."/>
            <person name="Hellsten U."/>
            <person name="Isogai Y."/>
            <person name="Letunic I."/>
            <person name="Marr M."/>
            <person name="Pincus D."/>
            <person name="Putnam N."/>
            <person name="Rokas A."/>
            <person name="Wright K.J."/>
            <person name="Zuzow R."/>
            <person name="Dirks W."/>
            <person name="Good M."/>
            <person name="Goodstein D."/>
            <person name="Lemons D."/>
            <person name="Li W."/>
            <person name="Lyons J.B."/>
            <person name="Morris A."/>
            <person name="Nichols S."/>
            <person name="Richter D.J."/>
            <person name="Salamov A."/>
            <person name="Bork P."/>
            <person name="Lim W.A."/>
            <person name="Manning G."/>
            <person name="Miller W.T."/>
            <person name="McGinnis W."/>
            <person name="Shapiro H."/>
            <person name="Tjian R."/>
            <person name="Grigoriev I.V."/>
            <person name="Rokhsar D."/>
        </authorList>
    </citation>
    <scope>NUCLEOTIDE SEQUENCE [LARGE SCALE GENOMIC DNA]</scope>
    <source>
        <strain evidence="3">MX1 / ATCC 50154</strain>
    </source>
</reference>
<accession>A9UX57</accession>
<dbReference type="PANTHER" id="PTHR47791:SF3">
    <property type="entry name" value="MEIOTICALLY UP-REGULATED GENE 191 PROTEIN"/>
    <property type="match status" value="1"/>
</dbReference>
<dbReference type="STRING" id="81824.A9UX57"/>
<keyword evidence="1" id="KW-0732">Signal</keyword>
<dbReference type="Proteomes" id="UP000001357">
    <property type="component" value="Unassembled WGS sequence"/>
</dbReference>
<feature type="chain" id="PRO_5002744486" description="Mannan endo-1,6-alpha-mannosidase" evidence="1">
    <location>
        <begin position="37"/>
        <end position="495"/>
    </location>
</feature>
<sequence length="495" mass="52643">MRSTRWASPGAIATFLCVGMVAHVVVGVAGVNRAQAETGASDLEVRAVNLADGLIQCQYNTSQGIFPTEDLWQSGNTLDTLAALSLALRNHSRDRYGDIFANTFARTAAVLDKCFDDHQWWLNAWIRIYEVTGHRTYLDRAAIIHDYVVAHGWETDTCGGGVLWCPAPTNPYKNAITTELFITASARLQPYAALVNRSSTYYLDWALNAWRWFVQSGMIDANHLVNDGLDGNCQNNNGTTWTYNQGCFLDGAVYIDRFANSTGATAVARAVAMAASTNLASAAGALTEPCGASCDGDQQIFKGVFARRLGYMLDALPLDDGSDNEAFRATMQLFLQRNVNLLLDRASCSNSSDNGFAPYGLAWDGPCTVATMATSSAALDLLTALLANGIEPDAAGRVTWPALGLGICVDASGATMPSCSIDNVTEADCGQAAAADPLAVAYEYHTSCAGKTTCVVRTKGTANSCPHGWSFKQGSASSVSRGDGSPLAICALRPA</sequence>
<dbReference type="Pfam" id="PF03663">
    <property type="entry name" value="Glyco_hydro_76"/>
    <property type="match status" value="1"/>
</dbReference>
<dbReference type="InterPro" id="IPR005198">
    <property type="entry name" value="Glyco_hydro_76"/>
</dbReference>
<gene>
    <name evidence="2" type="ORF">MONBRDRAFT_24681</name>
</gene>
<feature type="signal peptide" evidence="1">
    <location>
        <begin position="1"/>
        <end position="36"/>
    </location>
</feature>
<evidence type="ECO:0008006" key="4">
    <source>
        <dbReference type="Google" id="ProtNLM"/>
    </source>
</evidence>
<dbReference type="AlphaFoldDB" id="A9UX57"/>
<evidence type="ECO:0000313" key="2">
    <source>
        <dbReference type="EMBL" id="EDQ90159.1"/>
    </source>
</evidence>
<dbReference type="InParanoid" id="A9UX57"/>
<organism evidence="2 3">
    <name type="scientific">Monosiga brevicollis</name>
    <name type="common">Choanoflagellate</name>
    <dbReference type="NCBI Taxonomy" id="81824"/>
    <lineage>
        <taxon>Eukaryota</taxon>
        <taxon>Choanoflagellata</taxon>
        <taxon>Craspedida</taxon>
        <taxon>Salpingoecidae</taxon>
        <taxon>Monosiga</taxon>
    </lineage>
</organism>